<dbReference type="CDD" id="cd00118">
    <property type="entry name" value="LysM"/>
    <property type="match status" value="1"/>
</dbReference>
<feature type="compositionally biased region" description="Low complexity" evidence="8">
    <location>
        <begin position="64"/>
        <end position="75"/>
    </location>
</feature>
<evidence type="ECO:0000256" key="2">
    <source>
        <dbReference type="ARBA" id="ARBA00004196"/>
    </source>
</evidence>
<feature type="compositionally biased region" description="Pro residues" evidence="8">
    <location>
        <begin position="76"/>
        <end position="86"/>
    </location>
</feature>
<name>A0ABS0ANY9_9GAMM</name>
<keyword evidence="5" id="KW-0378">Hydrolase</keyword>
<dbReference type="Proteomes" id="UP000662703">
    <property type="component" value="Unassembled WGS sequence"/>
</dbReference>
<dbReference type="PANTHER" id="PTHR21666:SF288">
    <property type="entry name" value="CELL DIVISION PROTEIN YTFB"/>
    <property type="match status" value="1"/>
</dbReference>
<dbReference type="PANTHER" id="PTHR21666">
    <property type="entry name" value="PEPTIDASE-RELATED"/>
    <property type="match status" value="1"/>
</dbReference>
<dbReference type="Gene3D" id="3.10.450.350">
    <property type="match status" value="2"/>
</dbReference>
<keyword evidence="6" id="KW-0862">Zinc</keyword>
<feature type="domain" description="LysM" evidence="9">
    <location>
        <begin position="92"/>
        <end position="140"/>
    </location>
</feature>
<keyword evidence="3" id="KW-0645">Protease</keyword>
<comment type="subcellular location">
    <subcellularLocation>
        <location evidence="2">Cell envelope</location>
    </subcellularLocation>
</comment>
<dbReference type="EMBL" id="ARXX01000012">
    <property type="protein sequence ID" value="MBF5055793.1"/>
    <property type="molecule type" value="Genomic_DNA"/>
</dbReference>
<evidence type="ECO:0000256" key="5">
    <source>
        <dbReference type="ARBA" id="ARBA00022801"/>
    </source>
</evidence>
<evidence type="ECO:0000313" key="11">
    <source>
        <dbReference type="Proteomes" id="UP000662703"/>
    </source>
</evidence>
<dbReference type="PROSITE" id="PS51782">
    <property type="entry name" value="LYSM"/>
    <property type="match status" value="1"/>
</dbReference>
<dbReference type="InterPro" id="IPR018392">
    <property type="entry name" value="LysM"/>
</dbReference>
<dbReference type="Pfam" id="PF01551">
    <property type="entry name" value="Peptidase_M23"/>
    <property type="match status" value="1"/>
</dbReference>
<comment type="caution">
    <text evidence="10">The sequence shown here is derived from an EMBL/GenBank/DDBJ whole genome shotgun (WGS) entry which is preliminary data.</text>
</comment>
<keyword evidence="11" id="KW-1185">Reference proteome</keyword>
<comment type="cofactor">
    <cofactor evidence="1">
        <name>Zn(2+)</name>
        <dbReference type="ChEBI" id="CHEBI:29105"/>
    </cofactor>
</comment>
<dbReference type="SUPFAM" id="SSF51261">
    <property type="entry name" value="Duplicated hybrid motif"/>
    <property type="match status" value="1"/>
</dbReference>
<evidence type="ECO:0000256" key="6">
    <source>
        <dbReference type="ARBA" id="ARBA00022833"/>
    </source>
</evidence>
<reference evidence="10 11" key="1">
    <citation type="submission" date="2012-09" db="EMBL/GenBank/DDBJ databases">
        <title>Genome Sequence of alkane-degrading Bacterium Alcanivorax sp. 521-1.</title>
        <authorList>
            <person name="Lai Q."/>
            <person name="Shao Z."/>
        </authorList>
    </citation>
    <scope>NUCLEOTIDE SEQUENCE [LARGE SCALE GENOMIC DNA]</scope>
    <source>
        <strain evidence="10 11">521-1</strain>
    </source>
</reference>
<dbReference type="CDD" id="cd12797">
    <property type="entry name" value="M23_peptidase"/>
    <property type="match status" value="1"/>
</dbReference>
<organism evidence="10 11">
    <name type="scientific">Alloalcanivorax profundimaris</name>
    <dbReference type="NCBI Taxonomy" id="2735259"/>
    <lineage>
        <taxon>Bacteria</taxon>
        <taxon>Pseudomonadati</taxon>
        <taxon>Pseudomonadota</taxon>
        <taxon>Gammaproteobacteria</taxon>
        <taxon>Oceanospirillales</taxon>
        <taxon>Alcanivoracaceae</taxon>
        <taxon>Alloalcanivorax</taxon>
    </lineage>
</organism>
<dbReference type="Pfam" id="PF22310">
    <property type="entry name" value="NMB0315_dom_I"/>
    <property type="match status" value="1"/>
</dbReference>
<dbReference type="InterPro" id="IPR016047">
    <property type="entry name" value="M23ase_b-sheet_dom"/>
</dbReference>
<evidence type="ECO:0000259" key="9">
    <source>
        <dbReference type="PROSITE" id="PS51782"/>
    </source>
</evidence>
<dbReference type="InterPro" id="IPR050570">
    <property type="entry name" value="Cell_wall_metabolism_enzyme"/>
</dbReference>
<evidence type="ECO:0000256" key="1">
    <source>
        <dbReference type="ARBA" id="ARBA00001947"/>
    </source>
</evidence>
<evidence type="ECO:0000256" key="8">
    <source>
        <dbReference type="SAM" id="MobiDB-lite"/>
    </source>
</evidence>
<protein>
    <submittedName>
        <fullName evidence="10">M24/M37 family peptidase</fullName>
    </submittedName>
</protein>
<evidence type="ECO:0000256" key="4">
    <source>
        <dbReference type="ARBA" id="ARBA00022723"/>
    </source>
</evidence>
<evidence type="ECO:0000256" key="3">
    <source>
        <dbReference type="ARBA" id="ARBA00022670"/>
    </source>
</evidence>
<dbReference type="InterPro" id="IPR054512">
    <property type="entry name" value="NMB0315-like_N"/>
</dbReference>
<dbReference type="Gene3D" id="2.70.70.10">
    <property type="entry name" value="Glucose Permease (Domain IIA)"/>
    <property type="match status" value="1"/>
</dbReference>
<dbReference type="InterPro" id="IPR011055">
    <property type="entry name" value="Dup_hybrid_motif"/>
</dbReference>
<dbReference type="RefSeq" id="WP_194297206.1">
    <property type="nucleotide sequence ID" value="NZ_JABJWH010000016.1"/>
</dbReference>
<accession>A0ABS0ANY9</accession>
<sequence length="458" mass="50369">MSMNFSALGRMVRRFPRLHLALSAVLAITVVAMALSPESGESHSQRSQTVTLPKPEPRAEAGAEARPVAARETAPTPAPARPAPVAPEPDWIELEVQSGDTLSALLQEHGVTAAQVHRLVNGDDRLAALARIRPGETLGITLDDQGELNALRYHPTRVQTVKATLGDDGRWQVKSETREYQRRVRFAEATIDNSLFLAGHAAGMSDNLTMQLANIFGWDIDFVLDIRNGDRFRVLYEELYLDGEKVGVGNILAAEFWTQGRHLTAYRFETRSGDADYFDSEGRSMRKEFIRTPVAFSRISSRFSLGRKHPILNKVRAHRGIDYAAPSGTPIKAAGKGKVIFAGVKGGYGNVLILKHGQRYSTLYAHMRGFARGIRVGSRVNQGQTIGYVGMSGLATGPHLHYEFRVDGVHRNPQTVPLPKAQSVTDNEKPQFLVRAKRLEAQMTLFAEAATLASSNVL</sequence>
<dbReference type="Pfam" id="PF19425">
    <property type="entry name" value="Csd3_N2"/>
    <property type="match status" value="1"/>
</dbReference>
<evidence type="ECO:0000256" key="7">
    <source>
        <dbReference type="ARBA" id="ARBA00023049"/>
    </source>
</evidence>
<feature type="region of interest" description="Disordered" evidence="8">
    <location>
        <begin position="36"/>
        <end position="86"/>
    </location>
</feature>
<proteinExistence type="predicted"/>
<keyword evidence="7" id="KW-0482">Metalloprotease</keyword>
<evidence type="ECO:0000313" key="10">
    <source>
        <dbReference type="EMBL" id="MBF5055793.1"/>
    </source>
</evidence>
<dbReference type="InterPro" id="IPR045834">
    <property type="entry name" value="Csd3_N2"/>
</dbReference>
<gene>
    <name evidence="10" type="ORF">Y5W_01087</name>
</gene>
<keyword evidence="4" id="KW-0479">Metal-binding</keyword>